<gene>
    <name evidence="1" type="ORF">L484_028004</name>
</gene>
<proteinExistence type="predicted"/>
<evidence type="ECO:0000313" key="1">
    <source>
        <dbReference type="EMBL" id="EXC30825.1"/>
    </source>
</evidence>
<keyword evidence="2" id="KW-1185">Reference proteome</keyword>
<protein>
    <submittedName>
        <fullName evidence="1">Uncharacterized protein</fullName>
    </submittedName>
</protein>
<organism evidence="1 2">
    <name type="scientific">Morus notabilis</name>
    <dbReference type="NCBI Taxonomy" id="981085"/>
    <lineage>
        <taxon>Eukaryota</taxon>
        <taxon>Viridiplantae</taxon>
        <taxon>Streptophyta</taxon>
        <taxon>Embryophyta</taxon>
        <taxon>Tracheophyta</taxon>
        <taxon>Spermatophyta</taxon>
        <taxon>Magnoliopsida</taxon>
        <taxon>eudicotyledons</taxon>
        <taxon>Gunneridae</taxon>
        <taxon>Pentapetalae</taxon>
        <taxon>rosids</taxon>
        <taxon>fabids</taxon>
        <taxon>Rosales</taxon>
        <taxon>Moraceae</taxon>
        <taxon>Moreae</taxon>
        <taxon>Morus</taxon>
    </lineage>
</organism>
<dbReference type="EMBL" id="KE346217">
    <property type="protein sequence ID" value="EXC30825.1"/>
    <property type="molecule type" value="Genomic_DNA"/>
</dbReference>
<evidence type="ECO:0000313" key="2">
    <source>
        <dbReference type="Proteomes" id="UP000030645"/>
    </source>
</evidence>
<sequence length="92" mass="10189">MLTLNGFDQLLNHLGQDLDSGNYLVRLDWGSGPRRTSPTSTWSSTLRVSHYPLGLPLLTVIRLVFHITGKESLVCWKGAVALFLAPNVDVQI</sequence>
<reference evidence="2" key="1">
    <citation type="submission" date="2013-01" db="EMBL/GenBank/DDBJ databases">
        <title>Draft Genome Sequence of a Mulberry Tree, Morus notabilis C.K. Schneid.</title>
        <authorList>
            <person name="He N."/>
            <person name="Zhao S."/>
        </authorList>
    </citation>
    <scope>NUCLEOTIDE SEQUENCE</scope>
</reference>
<dbReference type="Proteomes" id="UP000030645">
    <property type="component" value="Unassembled WGS sequence"/>
</dbReference>
<accession>W9S7P8</accession>
<dbReference type="AlphaFoldDB" id="W9S7P8"/>
<name>W9S7P8_9ROSA</name>